<evidence type="ECO:0000313" key="8">
    <source>
        <dbReference type="Proteomes" id="UP000739411"/>
    </source>
</evidence>
<dbReference type="GO" id="GO:0043190">
    <property type="term" value="C:ATP-binding cassette (ABC) transporter complex"/>
    <property type="evidence" value="ECO:0007669"/>
    <property type="project" value="InterPro"/>
</dbReference>
<dbReference type="InterPro" id="IPR030923">
    <property type="entry name" value="LptG"/>
</dbReference>
<reference evidence="7 8" key="1">
    <citation type="submission" date="2020-10" db="EMBL/GenBank/DDBJ databases">
        <title>Connecting structure to function with the recovery of over 1000 high-quality activated sludge metagenome-assembled genomes encoding full-length rRNA genes using long-read sequencing.</title>
        <authorList>
            <person name="Singleton C.M."/>
            <person name="Petriglieri F."/>
            <person name="Kristensen J.M."/>
            <person name="Kirkegaard R.H."/>
            <person name="Michaelsen T.Y."/>
            <person name="Andersen M.H."/>
            <person name="Karst S.M."/>
            <person name="Dueholm M.S."/>
            <person name="Nielsen P.H."/>
            <person name="Albertsen M."/>
        </authorList>
    </citation>
    <scope>NUCLEOTIDE SEQUENCE [LARGE SCALE GENOMIC DNA]</scope>
    <source>
        <strain evidence="7">EsbW_18-Q3-R4-48_BATAC.463</strain>
    </source>
</reference>
<evidence type="ECO:0000256" key="3">
    <source>
        <dbReference type="ARBA" id="ARBA00022692"/>
    </source>
</evidence>
<sequence length="358" mass="39900">MKLYERYLMRECFAAIFLVLAAFLALFSFFDLINELRTVGKAGYQFGHALLYVTLNVPGLIYELIPIATLIGTLYALSTLARHSEITVLRASGLATRDLLMTLFRVAGLLALLTLLVGEGLVPFSERMAQELRAKALSKVIAQQGFDSGLWVKDGHSFINIKKATPDATLHGVRIYKFDTANALEAVTDVEEAHYQPPDHWLLKGVVRTVLDGDTSRVERAETEQWRSAINPDLLSVLMVSPERMSLLGLLNYTQHLNDNRQKSERYAIAVWKKIVYPLAALVMVALALPFGYSHDRVGGVSLKIFMGVMLGILFYMLNGLFSNLGAINAWPPFASATAPSALFLMVAMGMLWWVERR</sequence>
<dbReference type="GO" id="GO:0015920">
    <property type="term" value="P:lipopolysaccharide transport"/>
    <property type="evidence" value="ECO:0007669"/>
    <property type="project" value="TreeGrafter"/>
</dbReference>
<evidence type="ECO:0000256" key="4">
    <source>
        <dbReference type="ARBA" id="ARBA00022989"/>
    </source>
</evidence>
<dbReference type="Proteomes" id="UP000739411">
    <property type="component" value="Unassembled WGS sequence"/>
</dbReference>
<dbReference type="InterPro" id="IPR005495">
    <property type="entry name" value="LptG/LptF_permease"/>
</dbReference>
<comment type="caution">
    <text evidence="7">The sequence shown here is derived from an EMBL/GenBank/DDBJ whole genome shotgun (WGS) entry which is preliminary data.</text>
</comment>
<keyword evidence="3 6" id="KW-0812">Transmembrane</keyword>
<organism evidence="7 8">
    <name type="scientific">Candidatus Dechloromonas phosphorivorans</name>
    <dbReference type="NCBI Taxonomy" id="2899244"/>
    <lineage>
        <taxon>Bacteria</taxon>
        <taxon>Pseudomonadati</taxon>
        <taxon>Pseudomonadota</taxon>
        <taxon>Betaproteobacteria</taxon>
        <taxon>Rhodocyclales</taxon>
        <taxon>Azonexaceae</taxon>
        <taxon>Dechloromonas</taxon>
    </lineage>
</organism>
<dbReference type="PANTHER" id="PTHR33529">
    <property type="entry name" value="SLR0882 PROTEIN-RELATED"/>
    <property type="match status" value="1"/>
</dbReference>
<evidence type="ECO:0000256" key="2">
    <source>
        <dbReference type="ARBA" id="ARBA00022475"/>
    </source>
</evidence>
<proteinExistence type="predicted"/>
<keyword evidence="2" id="KW-1003">Cell membrane</keyword>
<evidence type="ECO:0000256" key="5">
    <source>
        <dbReference type="ARBA" id="ARBA00023136"/>
    </source>
</evidence>
<dbReference type="NCBIfam" id="TIGR04408">
    <property type="entry name" value="LptG_lptG"/>
    <property type="match status" value="1"/>
</dbReference>
<evidence type="ECO:0000256" key="6">
    <source>
        <dbReference type="SAM" id="Phobius"/>
    </source>
</evidence>
<feature type="transmembrane region" description="Helical" evidence="6">
    <location>
        <begin position="50"/>
        <end position="78"/>
    </location>
</feature>
<dbReference type="AlphaFoldDB" id="A0A935MV50"/>
<name>A0A935MV50_9RHOO</name>
<dbReference type="GO" id="GO:0055085">
    <property type="term" value="P:transmembrane transport"/>
    <property type="evidence" value="ECO:0007669"/>
    <property type="project" value="InterPro"/>
</dbReference>
<protein>
    <submittedName>
        <fullName evidence="7">LPS export ABC transporter permease LptG</fullName>
    </submittedName>
</protein>
<feature type="transmembrane region" description="Helical" evidence="6">
    <location>
        <begin position="334"/>
        <end position="355"/>
    </location>
</feature>
<comment type="subcellular location">
    <subcellularLocation>
        <location evidence="1">Cell membrane</location>
        <topology evidence="1">Multi-pass membrane protein</topology>
    </subcellularLocation>
</comment>
<feature type="transmembrane region" description="Helical" evidence="6">
    <location>
        <begin position="275"/>
        <end position="293"/>
    </location>
</feature>
<dbReference type="Pfam" id="PF03739">
    <property type="entry name" value="LptF_LptG"/>
    <property type="match status" value="1"/>
</dbReference>
<gene>
    <name evidence="7" type="primary">lptG</name>
    <name evidence="7" type="ORF">IPJ38_04005</name>
</gene>
<keyword evidence="4 6" id="KW-1133">Transmembrane helix</keyword>
<evidence type="ECO:0000256" key="1">
    <source>
        <dbReference type="ARBA" id="ARBA00004651"/>
    </source>
</evidence>
<keyword evidence="5 6" id="KW-0472">Membrane</keyword>
<accession>A0A935MV50</accession>
<feature type="transmembrane region" description="Helical" evidence="6">
    <location>
        <begin position="305"/>
        <end position="322"/>
    </location>
</feature>
<evidence type="ECO:0000313" key="7">
    <source>
        <dbReference type="EMBL" id="MBK7414392.1"/>
    </source>
</evidence>
<dbReference type="EMBL" id="JADJMS010000009">
    <property type="protein sequence ID" value="MBK7414392.1"/>
    <property type="molecule type" value="Genomic_DNA"/>
</dbReference>
<dbReference type="PANTHER" id="PTHR33529:SF2">
    <property type="entry name" value="LIPOPOLYSACCHARIDE EXPORT SYSTEM PERMEASE PROTEIN LPTG"/>
    <property type="match status" value="1"/>
</dbReference>
<feature type="transmembrane region" description="Helical" evidence="6">
    <location>
        <begin position="99"/>
        <end position="118"/>
    </location>
</feature>
<feature type="transmembrane region" description="Helical" evidence="6">
    <location>
        <begin position="12"/>
        <end position="30"/>
    </location>
</feature>